<comment type="catalytic activity">
    <reaction evidence="13">
        <text>GMP + diphosphate = guanine + 5-phospho-alpha-D-ribose 1-diphosphate</text>
        <dbReference type="Rhea" id="RHEA:25424"/>
        <dbReference type="ChEBI" id="CHEBI:16235"/>
        <dbReference type="ChEBI" id="CHEBI:33019"/>
        <dbReference type="ChEBI" id="CHEBI:58017"/>
        <dbReference type="ChEBI" id="CHEBI:58115"/>
        <dbReference type="EC" id="2.4.2.8"/>
    </reaction>
    <physiologicalReaction direction="right-to-left" evidence="13">
        <dbReference type="Rhea" id="RHEA:25426"/>
    </physiologicalReaction>
</comment>
<keyword evidence="18" id="KW-1185">Reference proteome</keyword>
<name>A0ABT2Q104_9MOLU</name>
<comment type="subcellular location">
    <subcellularLocation>
        <location evidence="2 15">Cytoplasm</location>
    </subcellularLocation>
</comment>
<comment type="catalytic activity">
    <reaction evidence="14">
        <text>IMP + diphosphate = hypoxanthine + 5-phospho-alpha-D-ribose 1-diphosphate</text>
        <dbReference type="Rhea" id="RHEA:17973"/>
        <dbReference type="ChEBI" id="CHEBI:17368"/>
        <dbReference type="ChEBI" id="CHEBI:33019"/>
        <dbReference type="ChEBI" id="CHEBI:58017"/>
        <dbReference type="ChEBI" id="CHEBI:58053"/>
        <dbReference type="EC" id="2.4.2.8"/>
    </reaction>
    <physiologicalReaction direction="right-to-left" evidence="14">
        <dbReference type="Rhea" id="RHEA:17975"/>
    </physiologicalReaction>
</comment>
<proteinExistence type="inferred from homology"/>
<keyword evidence="10 15" id="KW-0660">Purine salvage</keyword>
<evidence type="ECO:0000256" key="2">
    <source>
        <dbReference type="ARBA" id="ARBA00004496"/>
    </source>
</evidence>
<evidence type="ECO:0000256" key="9">
    <source>
        <dbReference type="ARBA" id="ARBA00022723"/>
    </source>
</evidence>
<organism evidence="17 18">
    <name type="scientific">Paracholeplasma vituli</name>
    <dbReference type="NCBI Taxonomy" id="69473"/>
    <lineage>
        <taxon>Bacteria</taxon>
        <taxon>Bacillati</taxon>
        <taxon>Mycoplasmatota</taxon>
        <taxon>Mollicutes</taxon>
        <taxon>Acholeplasmatales</taxon>
        <taxon>Acholeplasmataceae</taxon>
        <taxon>Paracholeplasma</taxon>
    </lineage>
</organism>
<evidence type="ECO:0000259" key="16">
    <source>
        <dbReference type="Pfam" id="PF00156"/>
    </source>
</evidence>
<comment type="cofactor">
    <cofactor evidence="1 15">
        <name>Mg(2+)</name>
        <dbReference type="ChEBI" id="CHEBI:18420"/>
    </cofactor>
</comment>
<dbReference type="EMBL" id="JAOEGN010000018">
    <property type="protein sequence ID" value="MCU0105593.1"/>
    <property type="molecule type" value="Genomic_DNA"/>
</dbReference>
<dbReference type="InterPro" id="IPR005904">
    <property type="entry name" value="Hxn_phspho_trans"/>
</dbReference>
<dbReference type="InterPro" id="IPR000836">
    <property type="entry name" value="PRTase_dom"/>
</dbReference>
<evidence type="ECO:0000256" key="5">
    <source>
        <dbReference type="ARBA" id="ARBA00008391"/>
    </source>
</evidence>
<dbReference type="PANTHER" id="PTHR43340">
    <property type="entry name" value="HYPOXANTHINE-GUANINE PHOSPHORIBOSYLTRANSFERASE"/>
    <property type="match status" value="1"/>
</dbReference>
<dbReference type="Proteomes" id="UP001209076">
    <property type="component" value="Unassembled WGS sequence"/>
</dbReference>
<evidence type="ECO:0000313" key="18">
    <source>
        <dbReference type="Proteomes" id="UP001209076"/>
    </source>
</evidence>
<evidence type="ECO:0000256" key="6">
    <source>
        <dbReference type="ARBA" id="ARBA00022490"/>
    </source>
</evidence>
<comment type="caution">
    <text evidence="17">The sequence shown here is derived from an EMBL/GenBank/DDBJ whole genome shotgun (WGS) entry which is preliminary data.</text>
</comment>
<keyword evidence="12 15" id="KW-0460">Magnesium</keyword>
<dbReference type="InterPro" id="IPR029057">
    <property type="entry name" value="PRTase-like"/>
</dbReference>
<feature type="domain" description="Phosphoribosyltransferase" evidence="16">
    <location>
        <begin position="16"/>
        <end position="162"/>
    </location>
</feature>
<comment type="similarity">
    <text evidence="5 15">Belongs to the purine/pyrimidine phosphoribosyltransferase family.</text>
</comment>
<protein>
    <recommendedName>
        <fullName evidence="15">Hypoxanthine phosphoribosyltransferase</fullName>
        <ecNumber evidence="15">2.4.2.8</ecNumber>
    </recommendedName>
</protein>
<keyword evidence="11 15" id="KW-0547">Nucleotide-binding</keyword>
<evidence type="ECO:0000256" key="3">
    <source>
        <dbReference type="ARBA" id="ARBA00004669"/>
    </source>
</evidence>
<evidence type="ECO:0000256" key="8">
    <source>
        <dbReference type="ARBA" id="ARBA00022679"/>
    </source>
</evidence>
<evidence type="ECO:0000313" key="17">
    <source>
        <dbReference type="EMBL" id="MCU0105593.1"/>
    </source>
</evidence>
<dbReference type="CDD" id="cd06223">
    <property type="entry name" value="PRTases_typeI"/>
    <property type="match status" value="1"/>
</dbReference>
<dbReference type="NCBIfam" id="TIGR01203">
    <property type="entry name" value="HGPRTase"/>
    <property type="match status" value="1"/>
</dbReference>
<reference evidence="18" key="1">
    <citation type="submission" date="2023-07" db="EMBL/GenBank/DDBJ databases">
        <title>Novel Mycoplasma species identified in domestic and wild animals.</title>
        <authorList>
            <person name="Volokhov D.V."/>
            <person name="Furtak V.A."/>
            <person name="Zagorodnyaya T.A."/>
        </authorList>
    </citation>
    <scope>NUCLEOTIDE SEQUENCE [LARGE SCALE GENOMIC DNA]</scope>
    <source>
        <strain evidence="18">92-19</strain>
    </source>
</reference>
<sequence>MSILNDIERVLVSETEIEAICQRLGKQITEDYADKERPILLGLLKGCVPFMADLSKHIQLPIEVEYMDVSSYHGNITSSGDVKIRKDMNTSVMGRDILIAEDIVDTGKTLDTIVKLLTHRGARSVEVVTLLDKPAGRVIPFTPKYVGTVIPKEFVVGYGLDYNELYRNIPFVGVLKPEIYKK</sequence>
<evidence type="ECO:0000256" key="13">
    <source>
        <dbReference type="ARBA" id="ARBA00048811"/>
    </source>
</evidence>
<gene>
    <name evidence="17" type="primary">hpt</name>
    <name evidence="17" type="ORF">N7603_07965</name>
</gene>
<evidence type="ECO:0000256" key="10">
    <source>
        <dbReference type="ARBA" id="ARBA00022726"/>
    </source>
</evidence>
<dbReference type="GO" id="GO:0016757">
    <property type="term" value="F:glycosyltransferase activity"/>
    <property type="evidence" value="ECO:0007669"/>
    <property type="project" value="UniProtKB-KW"/>
</dbReference>
<keyword evidence="9 15" id="KW-0479">Metal-binding</keyword>
<evidence type="ECO:0000256" key="4">
    <source>
        <dbReference type="ARBA" id="ARBA00004676"/>
    </source>
</evidence>
<keyword evidence="7 15" id="KW-0328">Glycosyltransferase</keyword>
<evidence type="ECO:0000256" key="15">
    <source>
        <dbReference type="RuleBase" id="RU364099"/>
    </source>
</evidence>
<dbReference type="PANTHER" id="PTHR43340:SF1">
    <property type="entry name" value="HYPOXANTHINE PHOSPHORIBOSYLTRANSFERASE"/>
    <property type="match status" value="1"/>
</dbReference>
<comment type="pathway">
    <text evidence="4">Purine metabolism; GMP biosynthesis via salvage pathway; GMP from guanine: step 1/1.</text>
</comment>
<dbReference type="Gene3D" id="3.40.50.2020">
    <property type="match status" value="1"/>
</dbReference>
<evidence type="ECO:0000256" key="12">
    <source>
        <dbReference type="ARBA" id="ARBA00022842"/>
    </source>
</evidence>
<keyword evidence="8 15" id="KW-0808">Transferase</keyword>
<evidence type="ECO:0000256" key="1">
    <source>
        <dbReference type="ARBA" id="ARBA00001946"/>
    </source>
</evidence>
<dbReference type="EC" id="2.4.2.8" evidence="15"/>
<dbReference type="InterPro" id="IPR050408">
    <property type="entry name" value="HGPRT"/>
</dbReference>
<dbReference type="SUPFAM" id="SSF53271">
    <property type="entry name" value="PRTase-like"/>
    <property type="match status" value="1"/>
</dbReference>
<evidence type="ECO:0000256" key="7">
    <source>
        <dbReference type="ARBA" id="ARBA00022676"/>
    </source>
</evidence>
<evidence type="ECO:0000256" key="14">
    <source>
        <dbReference type="ARBA" id="ARBA00049402"/>
    </source>
</evidence>
<dbReference type="Pfam" id="PF00156">
    <property type="entry name" value="Pribosyltran"/>
    <property type="match status" value="1"/>
</dbReference>
<keyword evidence="6 15" id="KW-0963">Cytoplasm</keyword>
<accession>A0ABT2Q104</accession>
<comment type="pathway">
    <text evidence="3 15">Purine metabolism; IMP biosynthesis via salvage pathway; IMP from hypoxanthine: step 1/1.</text>
</comment>
<evidence type="ECO:0000256" key="11">
    <source>
        <dbReference type="ARBA" id="ARBA00022741"/>
    </source>
</evidence>